<keyword evidence="7" id="KW-0862">Zinc</keyword>
<evidence type="ECO:0000256" key="11">
    <source>
        <dbReference type="PIRSR" id="PIRSR604808-2"/>
    </source>
</evidence>
<name>A0A0G2EEN0_PHACM</name>
<dbReference type="InterPro" id="IPR005135">
    <property type="entry name" value="Endo/exonuclease/phosphatase"/>
</dbReference>
<feature type="binding site" evidence="11">
    <location>
        <position position="159"/>
    </location>
    <ligand>
        <name>Mg(2+)</name>
        <dbReference type="ChEBI" id="CHEBI:18420"/>
        <label>1</label>
    </ligand>
</feature>
<evidence type="ECO:0000313" key="16">
    <source>
        <dbReference type="EMBL" id="KKY20889.1"/>
    </source>
</evidence>
<keyword evidence="9" id="KW-0539">Nucleus</keyword>
<evidence type="ECO:0000256" key="14">
    <source>
        <dbReference type="SAM" id="MobiDB-lite"/>
    </source>
</evidence>
<dbReference type="OrthoDB" id="391817at2759"/>
<dbReference type="PROSITE" id="PS51435">
    <property type="entry name" value="AP_NUCLEASE_F1_4"/>
    <property type="match status" value="1"/>
</dbReference>
<dbReference type="PROSITE" id="PS51999">
    <property type="entry name" value="ZF_GRF"/>
    <property type="match status" value="1"/>
</dbReference>
<comment type="cofactor">
    <cofactor evidence="11">
        <name>Mg(2+)</name>
        <dbReference type="ChEBI" id="CHEBI:18420"/>
    </cofactor>
    <cofactor evidence="11">
        <name>Mn(2+)</name>
        <dbReference type="ChEBI" id="CHEBI:29035"/>
    </cofactor>
    <text evidence="11">Probably binds two magnesium or manganese ions per subunit.</text>
</comment>
<dbReference type="CDD" id="cd09088">
    <property type="entry name" value="Ape2-like_AP-endo"/>
    <property type="match status" value="1"/>
</dbReference>
<dbReference type="InterPro" id="IPR004808">
    <property type="entry name" value="AP_endonuc_1"/>
</dbReference>
<reference evidence="16 17" key="2">
    <citation type="submission" date="2015-05" db="EMBL/GenBank/DDBJ databases">
        <authorList>
            <person name="Morales-Cruz A."/>
            <person name="Amrine K.C."/>
            <person name="Cantu D."/>
        </authorList>
    </citation>
    <scope>NUCLEOTIDE SEQUENCE [LARGE SCALE GENOMIC DNA]</scope>
    <source>
        <strain evidence="16">UCRPC4</strain>
    </source>
</reference>
<reference evidence="16 17" key="1">
    <citation type="submission" date="2015-05" db="EMBL/GenBank/DDBJ databases">
        <title>Distinctive expansion of gene families associated with plant cell wall degradation and secondary metabolism in the genomes of grapevine trunk pathogens.</title>
        <authorList>
            <person name="Lawrence D.P."/>
            <person name="Travadon R."/>
            <person name="Rolshausen P.E."/>
            <person name="Baumgartner K."/>
        </authorList>
    </citation>
    <scope>NUCLEOTIDE SEQUENCE [LARGE SCALE GENOMIC DNA]</scope>
    <source>
        <strain evidence="16">UCRPC4</strain>
    </source>
</reference>
<evidence type="ECO:0000256" key="12">
    <source>
        <dbReference type="PIRSR" id="PIRSR604808-3"/>
    </source>
</evidence>
<protein>
    <recommendedName>
        <fullName evidence="3">DNA-(apurinic or apyrimidinic site) endonuclease 2</fullName>
    </recommendedName>
</protein>
<evidence type="ECO:0000259" key="15">
    <source>
        <dbReference type="PROSITE" id="PS51999"/>
    </source>
</evidence>
<evidence type="ECO:0000256" key="9">
    <source>
        <dbReference type="ARBA" id="ARBA00023242"/>
    </source>
</evidence>
<feature type="active site" description="Proton donor/acceptor" evidence="10">
    <location>
        <position position="159"/>
    </location>
</feature>
<evidence type="ECO:0000256" key="10">
    <source>
        <dbReference type="PIRSR" id="PIRSR604808-1"/>
    </source>
</evidence>
<keyword evidence="4 11" id="KW-0479">Metal-binding</keyword>
<feature type="binding site" evidence="11">
    <location>
        <position position="7"/>
    </location>
    <ligand>
        <name>Mg(2+)</name>
        <dbReference type="ChEBI" id="CHEBI:18420"/>
        <label>1</label>
    </ligand>
</feature>
<feature type="compositionally biased region" description="Polar residues" evidence="14">
    <location>
        <begin position="446"/>
        <end position="460"/>
    </location>
</feature>
<comment type="similarity">
    <text evidence="2">Belongs to the DNA repair enzymes AP/ExoA family.</text>
</comment>
<evidence type="ECO:0000256" key="8">
    <source>
        <dbReference type="ARBA" id="ARBA00022842"/>
    </source>
</evidence>
<proteinExistence type="inferred from homology"/>
<sequence>MARQADETKIQRKDLRDDMVLVPGWDCYWSLPRHKKGYAGVVIYTRNSVCAPTRAEEGIAGVLCPPNSKTSFRDLPEDQQIGGYPTMEQLSESEVDAVTLDSEGRCVILEFPAFVILGVYCPANRDESRDNFRLGFLNVLDARVRNLVKMGKRVILTGDINISREEIDTAAAEETMRKNGLPGLEYCSTPARRLFNQLLVDGKVFGPPDEGREQPVLCDVTRAFHPTRKGMYTCWETKINARPGNFGSRIDYVLCSAEMKDWFSDSNIQEGLLGSDHCPVYAMIKDEIEIDGAKRHILDMVNPPGMFQGGKRIMQWSMKDLLPMSGKLIPEFDRRRSIRDMFSKKPALPKEQSTAGEDSQEPTRPEPTPEPTTCSAQPTSFVSKGNSADSRVKSTPSPQKSSVGKRPAREESNIAPLKKTKSGTITPANGKGQQSLAGFFKPKTAPASTTGSGNNSINGDTIPTFVATDRDKLFPRSPFPAVTSKSDTSTSSSQMVTRITSNASDATTVDPEAAKQSWGNLMRRPVAPMCEHDEPCKTMLTKKPGINCGRSFWMCARPLGPSGQKEKGTEWRCATFIWASDWNGIEKEQASKAREGN</sequence>
<dbReference type="GO" id="GO:0008311">
    <property type="term" value="F:double-stranded DNA 3'-5' DNA exonuclease activity"/>
    <property type="evidence" value="ECO:0007669"/>
    <property type="project" value="TreeGrafter"/>
</dbReference>
<feature type="binding site" evidence="11">
    <location>
        <position position="161"/>
    </location>
    <ligand>
        <name>Mg(2+)</name>
        <dbReference type="ChEBI" id="CHEBI:18420"/>
        <label>1</label>
    </ligand>
</feature>
<dbReference type="GO" id="GO:0008081">
    <property type="term" value="F:phosphoric diester hydrolase activity"/>
    <property type="evidence" value="ECO:0007669"/>
    <property type="project" value="TreeGrafter"/>
</dbReference>
<dbReference type="EMBL" id="LCWF01000091">
    <property type="protein sequence ID" value="KKY20889.1"/>
    <property type="molecule type" value="Genomic_DNA"/>
</dbReference>
<dbReference type="GO" id="GO:0005634">
    <property type="term" value="C:nucleus"/>
    <property type="evidence" value="ECO:0007669"/>
    <property type="project" value="TreeGrafter"/>
</dbReference>
<feature type="active site" description="Proton acceptor" evidence="10">
    <location>
        <position position="277"/>
    </location>
</feature>
<organism evidence="16 17">
    <name type="scientific">Phaeomoniella chlamydospora</name>
    <name type="common">Phaeoacremonium chlamydosporum</name>
    <dbReference type="NCBI Taxonomy" id="158046"/>
    <lineage>
        <taxon>Eukaryota</taxon>
        <taxon>Fungi</taxon>
        <taxon>Dikarya</taxon>
        <taxon>Ascomycota</taxon>
        <taxon>Pezizomycotina</taxon>
        <taxon>Eurotiomycetes</taxon>
        <taxon>Chaetothyriomycetidae</taxon>
        <taxon>Phaeomoniellales</taxon>
        <taxon>Phaeomoniellaceae</taxon>
        <taxon>Phaeomoniella</taxon>
    </lineage>
</organism>
<accession>A0A0G2EEN0</accession>
<dbReference type="GO" id="GO:0003906">
    <property type="term" value="F:DNA-(apurinic or apyrimidinic site) endonuclease activity"/>
    <property type="evidence" value="ECO:0007669"/>
    <property type="project" value="TreeGrafter"/>
</dbReference>
<dbReference type="GO" id="GO:0006284">
    <property type="term" value="P:base-excision repair"/>
    <property type="evidence" value="ECO:0007669"/>
    <property type="project" value="TreeGrafter"/>
</dbReference>
<evidence type="ECO:0000256" key="13">
    <source>
        <dbReference type="PROSITE-ProRule" id="PRU01343"/>
    </source>
</evidence>
<feature type="compositionally biased region" description="Polar residues" evidence="14">
    <location>
        <begin position="374"/>
        <end position="402"/>
    </location>
</feature>
<feature type="region of interest" description="Disordered" evidence="14">
    <location>
        <begin position="342"/>
        <end position="460"/>
    </location>
</feature>
<dbReference type="PANTHER" id="PTHR22748">
    <property type="entry name" value="AP ENDONUCLEASE"/>
    <property type="match status" value="1"/>
</dbReference>
<feature type="site" description="Important for catalytic activity" evidence="12">
    <location>
        <position position="251"/>
    </location>
</feature>
<dbReference type="FunFam" id="3.60.10.10:FF:000079">
    <property type="entry name" value="DNA-(apurinic or apyrimidinic site) lyase"/>
    <property type="match status" value="1"/>
</dbReference>
<feature type="site" description="Transition state stabilizer" evidence="12">
    <location>
        <position position="161"/>
    </location>
</feature>
<evidence type="ECO:0000256" key="6">
    <source>
        <dbReference type="ARBA" id="ARBA00022801"/>
    </source>
</evidence>
<feature type="domain" description="GRF-type" evidence="15">
    <location>
        <begin position="530"/>
        <end position="582"/>
    </location>
</feature>
<dbReference type="PANTHER" id="PTHR22748:SF4">
    <property type="entry name" value="DNA-(APURINIC OR APYRIMIDINIC SITE) ENDONUCLEASE 2"/>
    <property type="match status" value="1"/>
</dbReference>
<evidence type="ECO:0000256" key="1">
    <source>
        <dbReference type="ARBA" id="ARBA00001936"/>
    </source>
</evidence>
<dbReference type="InterPro" id="IPR010666">
    <property type="entry name" value="Znf_GRF"/>
</dbReference>
<keyword evidence="16" id="KW-0456">Lyase</keyword>
<keyword evidence="5 13" id="KW-0863">Zinc-finger</keyword>
<keyword evidence="11" id="KW-0464">Manganese</keyword>
<evidence type="ECO:0000256" key="7">
    <source>
        <dbReference type="ARBA" id="ARBA00022833"/>
    </source>
</evidence>
<evidence type="ECO:0000256" key="4">
    <source>
        <dbReference type="ARBA" id="ARBA00022723"/>
    </source>
</evidence>
<gene>
    <name evidence="16" type="ORF">UCRPC4_g03965</name>
</gene>
<dbReference type="AlphaFoldDB" id="A0A0G2EEN0"/>
<feature type="compositionally biased region" description="Polar residues" evidence="14">
    <location>
        <begin position="422"/>
        <end position="436"/>
    </location>
</feature>
<feature type="active site" evidence="10">
    <location>
        <position position="120"/>
    </location>
</feature>
<dbReference type="GO" id="GO:0003677">
    <property type="term" value="F:DNA binding"/>
    <property type="evidence" value="ECO:0007669"/>
    <property type="project" value="InterPro"/>
</dbReference>
<keyword evidence="6" id="KW-0378">Hydrolase</keyword>
<keyword evidence="17" id="KW-1185">Reference proteome</keyword>
<comment type="cofactor">
    <cofactor evidence="1">
        <name>Mn(2+)</name>
        <dbReference type="ChEBI" id="CHEBI:29035"/>
    </cofactor>
</comment>
<dbReference type="InterPro" id="IPR020848">
    <property type="entry name" value="AP_endonuclease_F1_CS"/>
</dbReference>
<dbReference type="Pfam" id="PF03372">
    <property type="entry name" value="Exo_endo_phos"/>
    <property type="match status" value="1"/>
</dbReference>
<feature type="binding site" evidence="11">
    <location>
        <position position="277"/>
    </location>
    <ligand>
        <name>Mg(2+)</name>
        <dbReference type="ChEBI" id="CHEBI:18420"/>
        <label>1</label>
    </ligand>
</feature>
<evidence type="ECO:0000256" key="2">
    <source>
        <dbReference type="ARBA" id="ARBA00007092"/>
    </source>
</evidence>
<feature type="binding site" evidence="11">
    <location>
        <position position="276"/>
    </location>
    <ligand>
        <name>Mg(2+)</name>
        <dbReference type="ChEBI" id="CHEBI:18420"/>
        <label>1</label>
    </ligand>
</feature>
<comment type="caution">
    <text evidence="16">The sequence shown here is derived from an EMBL/GenBank/DDBJ whole genome shotgun (WGS) entry which is preliminary data.</text>
</comment>
<feature type="site" description="Interaction with DNA substrate" evidence="12">
    <location>
        <position position="277"/>
    </location>
</feature>
<dbReference type="GO" id="GO:0016829">
    <property type="term" value="F:lyase activity"/>
    <property type="evidence" value="ECO:0007669"/>
    <property type="project" value="UniProtKB-KW"/>
</dbReference>
<evidence type="ECO:0000256" key="3">
    <source>
        <dbReference type="ARBA" id="ARBA00013541"/>
    </source>
</evidence>
<dbReference type="InterPro" id="IPR036691">
    <property type="entry name" value="Endo/exonu/phosph_ase_sf"/>
</dbReference>
<dbReference type="SUPFAM" id="SSF56219">
    <property type="entry name" value="DNase I-like"/>
    <property type="match status" value="1"/>
</dbReference>
<dbReference type="PROSITE" id="PS00728">
    <property type="entry name" value="AP_NUCLEASE_F1_3"/>
    <property type="match status" value="1"/>
</dbReference>
<keyword evidence="8 11" id="KW-0460">Magnesium</keyword>
<dbReference type="GO" id="GO:0008270">
    <property type="term" value="F:zinc ion binding"/>
    <property type="evidence" value="ECO:0007669"/>
    <property type="project" value="UniProtKB-KW"/>
</dbReference>
<dbReference type="Gene3D" id="3.60.10.10">
    <property type="entry name" value="Endonuclease/exonuclease/phosphatase"/>
    <property type="match status" value="1"/>
</dbReference>
<evidence type="ECO:0000256" key="5">
    <source>
        <dbReference type="ARBA" id="ARBA00022771"/>
    </source>
</evidence>
<dbReference type="Proteomes" id="UP000053317">
    <property type="component" value="Unassembled WGS sequence"/>
</dbReference>
<evidence type="ECO:0000313" key="17">
    <source>
        <dbReference type="Proteomes" id="UP000053317"/>
    </source>
</evidence>